<keyword evidence="4" id="KW-0030">Aminoacyl-tRNA synthetase</keyword>
<dbReference type="PANTHER" id="PTHR43707:SF1">
    <property type="entry name" value="HISTIDINE--TRNA LIGASE, MITOCHONDRIAL-RELATED"/>
    <property type="match status" value="1"/>
</dbReference>
<dbReference type="GO" id="GO:0004821">
    <property type="term" value="F:histidine-tRNA ligase activity"/>
    <property type="evidence" value="ECO:0007669"/>
    <property type="project" value="UniProtKB-EC"/>
</dbReference>
<proteinExistence type="predicted"/>
<dbReference type="GeneID" id="25272199"/>
<dbReference type="GO" id="GO:0005737">
    <property type="term" value="C:cytoplasm"/>
    <property type="evidence" value="ECO:0007669"/>
    <property type="project" value="InterPro"/>
</dbReference>
<gene>
    <name evidence="4" type="ORF">EAH_00041290</name>
</gene>
<dbReference type="EMBL" id="HG673454">
    <property type="protein sequence ID" value="CDI83640.1"/>
    <property type="molecule type" value="Genomic_DNA"/>
</dbReference>
<dbReference type="InterPro" id="IPR004516">
    <property type="entry name" value="HisRS/HisZ"/>
</dbReference>
<evidence type="ECO:0000313" key="5">
    <source>
        <dbReference type="Proteomes" id="UP000018050"/>
    </source>
</evidence>
<feature type="domain" description="Class II Histidinyl-tRNA synthetase (HisRS)-like catalytic core" evidence="3">
    <location>
        <begin position="90"/>
        <end position="167"/>
    </location>
</feature>
<evidence type="ECO:0000259" key="3">
    <source>
        <dbReference type="Pfam" id="PF13393"/>
    </source>
</evidence>
<sequence length="431" mass="46273">MQVLDRASRRSREETEMALAEGLGITVEMSRRVIQRLLSFDINNVSMVRELGRKLQRLGKIDGMHQKSDSRLDHMGTQTHSGSGALLSSGLPTSVKDLQCVLHLLREVYQMGEWVDIDLLIVRGLHYYTGVVFEAFDAEGAFRAILGGGCYGEAGATSAVADSSAVGPWPSTEIPTVSQMHLNPNLPSSGGMMRTAVTGVGLGMGDCVLMNLLQRKGLLPSPGPAVDAIVAVRQASVARHVPGQVSFVSPRCAPSGNPRLPEAGDWRNECCYSTPSATSTSDRHSIEAQQLCCKLRALGLRVELLLPPQRSERAAIKHARSVGVKAVIFVGATKQKLPMLTGNAEVPGSAVSASFPPEGEEMTNAVEFKVFLNSESCGNLGLLDKKHITTQTEDTAPLRNQRVGSSLKHSKTHTTISSVVEMMKAHLCASP</sequence>
<dbReference type="VEuPathDB" id="ToxoDB:EAH_00041290"/>
<evidence type="ECO:0000256" key="1">
    <source>
        <dbReference type="ARBA" id="ARBA00012815"/>
    </source>
</evidence>
<dbReference type="Pfam" id="PF13393">
    <property type="entry name" value="tRNA-synt_His"/>
    <property type="match status" value="1"/>
</dbReference>
<dbReference type="RefSeq" id="XP_013247265.1">
    <property type="nucleotide sequence ID" value="XM_013391811.1"/>
</dbReference>
<comment type="catalytic activity">
    <reaction evidence="2">
        <text>tRNA(His) + L-histidine + ATP = L-histidyl-tRNA(His) + AMP + diphosphate + H(+)</text>
        <dbReference type="Rhea" id="RHEA:17313"/>
        <dbReference type="Rhea" id="RHEA-COMP:9665"/>
        <dbReference type="Rhea" id="RHEA-COMP:9689"/>
        <dbReference type="ChEBI" id="CHEBI:15378"/>
        <dbReference type="ChEBI" id="CHEBI:30616"/>
        <dbReference type="ChEBI" id="CHEBI:33019"/>
        <dbReference type="ChEBI" id="CHEBI:57595"/>
        <dbReference type="ChEBI" id="CHEBI:78442"/>
        <dbReference type="ChEBI" id="CHEBI:78527"/>
        <dbReference type="ChEBI" id="CHEBI:456215"/>
        <dbReference type="EC" id="6.1.1.21"/>
    </reaction>
</comment>
<accession>U6GTZ4</accession>
<reference evidence="4" key="2">
    <citation type="submission" date="2013-10" db="EMBL/GenBank/DDBJ databases">
        <authorList>
            <person name="Aslett M."/>
        </authorList>
    </citation>
    <scope>NUCLEOTIDE SEQUENCE [LARGE SCALE GENOMIC DNA]</scope>
    <source>
        <strain evidence="4">Houghton</strain>
    </source>
</reference>
<dbReference type="AlphaFoldDB" id="U6GTZ4"/>
<dbReference type="Gene3D" id="3.30.930.10">
    <property type="entry name" value="Bira Bifunctional Protein, Domain 2"/>
    <property type="match status" value="1"/>
</dbReference>
<dbReference type="InterPro" id="IPR041715">
    <property type="entry name" value="HisRS-like_core"/>
</dbReference>
<name>U6GTZ4_EIMAC</name>
<dbReference type="GO" id="GO:0006427">
    <property type="term" value="P:histidyl-tRNA aminoacylation"/>
    <property type="evidence" value="ECO:0007669"/>
    <property type="project" value="TreeGrafter"/>
</dbReference>
<dbReference type="InterPro" id="IPR045864">
    <property type="entry name" value="aa-tRNA-synth_II/BPL/LPL"/>
</dbReference>
<dbReference type="OrthoDB" id="1906957at2759"/>
<keyword evidence="4" id="KW-0436">Ligase</keyword>
<evidence type="ECO:0000313" key="4">
    <source>
        <dbReference type="EMBL" id="CDI83640.1"/>
    </source>
</evidence>
<protein>
    <recommendedName>
        <fullName evidence="1">histidine--tRNA ligase</fullName>
        <ecNumber evidence="1">6.1.1.21</ecNumber>
    </recommendedName>
</protein>
<reference evidence="4" key="1">
    <citation type="submission" date="2013-10" db="EMBL/GenBank/DDBJ databases">
        <title>Genomic analysis of the causative agents of coccidiosis in chickens.</title>
        <authorList>
            <person name="Reid A.J."/>
            <person name="Blake D."/>
            <person name="Billington K."/>
            <person name="Browne H."/>
            <person name="Dunn M."/>
            <person name="Hung S."/>
            <person name="Kawahara F."/>
            <person name="Miranda-Saavedra D."/>
            <person name="Mourier T."/>
            <person name="Nagra H."/>
            <person name="Otto T.D."/>
            <person name="Rawlings N."/>
            <person name="Sanchez A."/>
            <person name="Sanders M."/>
            <person name="Subramaniam C."/>
            <person name="Tay Y."/>
            <person name="Dear P."/>
            <person name="Doerig C."/>
            <person name="Gruber A."/>
            <person name="Parkinson J."/>
            <person name="Shirley M."/>
            <person name="Wan K.L."/>
            <person name="Berriman M."/>
            <person name="Tomley F."/>
            <person name="Pain A."/>
        </authorList>
    </citation>
    <scope>NUCLEOTIDE SEQUENCE [LARGE SCALE GENOMIC DNA]</scope>
    <source>
        <strain evidence="4">Houghton</strain>
    </source>
</reference>
<organism evidence="4 5">
    <name type="scientific">Eimeria acervulina</name>
    <name type="common">Coccidian parasite</name>
    <dbReference type="NCBI Taxonomy" id="5801"/>
    <lineage>
        <taxon>Eukaryota</taxon>
        <taxon>Sar</taxon>
        <taxon>Alveolata</taxon>
        <taxon>Apicomplexa</taxon>
        <taxon>Conoidasida</taxon>
        <taxon>Coccidia</taxon>
        <taxon>Eucoccidiorida</taxon>
        <taxon>Eimeriorina</taxon>
        <taxon>Eimeriidae</taxon>
        <taxon>Eimeria</taxon>
    </lineage>
</organism>
<dbReference type="EC" id="6.1.1.21" evidence="1"/>
<dbReference type="Proteomes" id="UP000018050">
    <property type="component" value="Unassembled WGS sequence"/>
</dbReference>
<dbReference type="SUPFAM" id="SSF55681">
    <property type="entry name" value="Class II aaRS and biotin synthetases"/>
    <property type="match status" value="1"/>
</dbReference>
<dbReference type="PANTHER" id="PTHR43707">
    <property type="entry name" value="HISTIDYL-TRNA SYNTHETASE"/>
    <property type="match status" value="1"/>
</dbReference>
<evidence type="ECO:0000256" key="2">
    <source>
        <dbReference type="ARBA" id="ARBA00047639"/>
    </source>
</evidence>
<keyword evidence="5" id="KW-1185">Reference proteome</keyword>